<dbReference type="InterPro" id="IPR036635">
    <property type="entry name" value="MurB_C_sf"/>
</dbReference>
<dbReference type="PANTHER" id="PTHR21071">
    <property type="entry name" value="UDP-N-ACETYLENOLPYRUVOYLGLUCOSAMINE REDUCTASE"/>
    <property type="match status" value="1"/>
</dbReference>
<protein>
    <recommendedName>
        <fullName evidence="16">UDP-N-acetylenolpyruvoylglucosamine reductase</fullName>
        <ecNumber evidence="16">1.3.1.98</ecNumber>
    </recommendedName>
    <alternativeName>
        <fullName evidence="16">UDP-N-acetylmuramate dehydrogenase</fullName>
    </alternativeName>
</protein>
<evidence type="ECO:0000256" key="13">
    <source>
        <dbReference type="ARBA" id="ARBA00023306"/>
    </source>
</evidence>
<dbReference type="NCBIfam" id="TIGR00179">
    <property type="entry name" value="murB"/>
    <property type="match status" value="1"/>
</dbReference>
<keyword evidence="8 16" id="KW-0274">FAD</keyword>
<comment type="pathway">
    <text evidence="4 16">Cell wall biogenesis; peptidoglycan biosynthesis.</text>
</comment>
<dbReference type="GO" id="GO:0008762">
    <property type="term" value="F:UDP-N-acetylmuramate dehydrogenase activity"/>
    <property type="evidence" value="ECO:0007669"/>
    <property type="project" value="UniProtKB-UniRule"/>
</dbReference>
<feature type="active site" evidence="16">
    <location>
        <position position="179"/>
    </location>
</feature>
<keyword evidence="13 16" id="KW-0131">Cell cycle</keyword>
<evidence type="ECO:0000313" key="19">
    <source>
        <dbReference type="Proteomes" id="UP000824192"/>
    </source>
</evidence>
<dbReference type="Gene3D" id="3.90.78.10">
    <property type="entry name" value="UDP-N-acetylenolpyruvoylglucosamine reductase, C-terminal domain"/>
    <property type="match status" value="1"/>
</dbReference>
<evidence type="ECO:0000259" key="17">
    <source>
        <dbReference type="PROSITE" id="PS51387"/>
    </source>
</evidence>
<dbReference type="Gene3D" id="3.30.465.10">
    <property type="match status" value="1"/>
</dbReference>
<dbReference type="GO" id="GO:0071949">
    <property type="term" value="F:FAD binding"/>
    <property type="evidence" value="ECO:0007669"/>
    <property type="project" value="InterPro"/>
</dbReference>
<keyword evidence="10 16" id="KW-0133">Cell shape</keyword>
<dbReference type="EC" id="1.3.1.98" evidence="16"/>
<evidence type="ECO:0000256" key="3">
    <source>
        <dbReference type="ARBA" id="ARBA00004496"/>
    </source>
</evidence>
<feature type="domain" description="FAD-binding PCMH-type" evidence="17">
    <location>
        <begin position="33"/>
        <end position="202"/>
    </location>
</feature>
<evidence type="ECO:0000256" key="12">
    <source>
        <dbReference type="ARBA" id="ARBA00023002"/>
    </source>
</evidence>
<comment type="cofactor">
    <cofactor evidence="1 16">
        <name>FAD</name>
        <dbReference type="ChEBI" id="CHEBI:57692"/>
    </cofactor>
</comment>
<keyword evidence="9 16" id="KW-0521">NADP</keyword>
<evidence type="ECO:0000256" key="8">
    <source>
        <dbReference type="ARBA" id="ARBA00022827"/>
    </source>
</evidence>
<dbReference type="SUPFAM" id="SSF56176">
    <property type="entry name" value="FAD-binding/transporter-associated domain-like"/>
    <property type="match status" value="1"/>
</dbReference>
<comment type="subcellular location">
    <subcellularLocation>
        <location evidence="3 16">Cytoplasm</location>
    </subcellularLocation>
</comment>
<evidence type="ECO:0000256" key="15">
    <source>
        <dbReference type="ARBA" id="ARBA00048914"/>
    </source>
</evidence>
<dbReference type="Proteomes" id="UP000824192">
    <property type="component" value="Unassembled WGS sequence"/>
</dbReference>
<dbReference type="InterPro" id="IPR003170">
    <property type="entry name" value="MurB"/>
</dbReference>
<dbReference type="PROSITE" id="PS51387">
    <property type="entry name" value="FAD_PCMH"/>
    <property type="match status" value="1"/>
</dbReference>
<dbReference type="GO" id="GO:0071555">
    <property type="term" value="P:cell wall organization"/>
    <property type="evidence" value="ECO:0007669"/>
    <property type="project" value="UniProtKB-KW"/>
</dbReference>
<dbReference type="InterPro" id="IPR016167">
    <property type="entry name" value="FAD-bd_PCMH_sub1"/>
</dbReference>
<dbReference type="PANTHER" id="PTHR21071:SF4">
    <property type="entry name" value="UDP-N-ACETYLENOLPYRUVOYLGLUCOSAMINE REDUCTASE"/>
    <property type="match status" value="1"/>
</dbReference>
<accession>A0A9D1RU11</accession>
<dbReference type="AlphaFoldDB" id="A0A9D1RU11"/>
<dbReference type="SUPFAM" id="SSF56194">
    <property type="entry name" value="Uridine diphospho-N-Acetylenolpyruvylglucosamine reductase, MurB, C-terminal domain"/>
    <property type="match status" value="1"/>
</dbReference>
<evidence type="ECO:0000313" key="18">
    <source>
        <dbReference type="EMBL" id="HIW94174.1"/>
    </source>
</evidence>
<dbReference type="NCBIfam" id="NF010480">
    <property type="entry name" value="PRK13905.1"/>
    <property type="match status" value="1"/>
</dbReference>
<dbReference type="GO" id="GO:0005829">
    <property type="term" value="C:cytosol"/>
    <property type="evidence" value="ECO:0007669"/>
    <property type="project" value="TreeGrafter"/>
</dbReference>
<evidence type="ECO:0000256" key="11">
    <source>
        <dbReference type="ARBA" id="ARBA00022984"/>
    </source>
</evidence>
<proteinExistence type="inferred from homology"/>
<organism evidence="18 19">
    <name type="scientific">Candidatus Flavonifractor merdipullorum</name>
    <dbReference type="NCBI Taxonomy" id="2838590"/>
    <lineage>
        <taxon>Bacteria</taxon>
        <taxon>Bacillati</taxon>
        <taxon>Bacillota</taxon>
        <taxon>Clostridia</taxon>
        <taxon>Eubacteriales</taxon>
        <taxon>Oscillospiraceae</taxon>
        <taxon>Flavonifractor</taxon>
    </lineage>
</organism>
<evidence type="ECO:0000256" key="1">
    <source>
        <dbReference type="ARBA" id="ARBA00001974"/>
    </source>
</evidence>
<dbReference type="InterPro" id="IPR006094">
    <property type="entry name" value="Oxid_FAD_bind_N"/>
</dbReference>
<evidence type="ECO:0000256" key="14">
    <source>
        <dbReference type="ARBA" id="ARBA00023316"/>
    </source>
</evidence>
<comment type="catalytic activity">
    <reaction evidence="15 16">
        <text>UDP-N-acetyl-alpha-D-muramate + NADP(+) = UDP-N-acetyl-3-O-(1-carboxyvinyl)-alpha-D-glucosamine + NADPH + H(+)</text>
        <dbReference type="Rhea" id="RHEA:12248"/>
        <dbReference type="ChEBI" id="CHEBI:15378"/>
        <dbReference type="ChEBI" id="CHEBI:57783"/>
        <dbReference type="ChEBI" id="CHEBI:58349"/>
        <dbReference type="ChEBI" id="CHEBI:68483"/>
        <dbReference type="ChEBI" id="CHEBI:70757"/>
        <dbReference type="EC" id="1.3.1.98"/>
    </reaction>
</comment>
<keyword evidence="5 16" id="KW-0963">Cytoplasm</keyword>
<reference evidence="18" key="2">
    <citation type="submission" date="2021-04" db="EMBL/GenBank/DDBJ databases">
        <authorList>
            <person name="Gilroy R."/>
        </authorList>
    </citation>
    <scope>NUCLEOTIDE SEQUENCE</scope>
    <source>
        <strain evidence="18">ChiGjej6B6-1540</strain>
    </source>
</reference>
<dbReference type="InterPro" id="IPR036318">
    <property type="entry name" value="FAD-bd_PCMH-like_sf"/>
</dbReference>
<feature type="active site" evidence="16">
    <location>
        <position position="299"/>
    </location>
</feature>
<dbReference type="GO" id="GO:0051301">
    <property type="term" value="P:cell division"/>
    <property type="evidence" value="ECO:0007669"/>
    <property type="project" value="UniProtKB-KW"/>
</dbReference>
<evidence type="ECO:0000256" key="5">
    <source>
        <dbReference type="ARBA" id="ARBA00022490"/>
    </source>
</evidence>
<feature type="active site" description="Proton donor" evidence="16">
    <location>
        <position position="229"/>
    </location>
</feature>
<keyword evidence="12 16" id="KW-0560">Oxidoreductase</keyword>
<dbReference type="GO" id="GO:0009252">
    <property type="term" value="P:peptidoglycan biosynthetic process"/>
    <property type="evidence" value="ECO:0007669"/>
    <property type="project" value="UniProtKB-UniRule"/>
</dbReference>
<evidence type="ECO:0000256" key="6">
    <source>
        <dbReference type="ARBA" id="ARBA00022618"/>
    </source>
</evidence>
<dbReference type="Gene3D" id="3.30.43.10">
    <property type="entry name" value="Uridine Diphospho-n-acetylenolpyruvylglucosamine Reductase, domain 2"/>
    <property type="match status" value="1"/>
</dbReference>
<comment type="similarity">
    <text evidence="16">Belongs to the MurB family.</text>
</comment>
<dbReference type="Pfam" id="PF01565">
    <property type="entry name" value="FAD_binding_4"/>
    <property type="match status" value="1"/>
</dbReference>
<keyword evidence="11 16" id="KW-0573">Peptidoglycan synthesis</keyword>
<comment type="function">
    <text evidence="2 16">Cell wall formation.</text>
</comment>
<dbReference type="HAMAP" id="MF_00037">
    <property type="entry name" value="MurB"/>
    <property type="match status" value="1"/>
</dbReference>
<dbReference type="EMBL" id="DXGA01000137">
    <property type="protein sequence ID" value="HIW94174.1"/>
    <property type="molecule type" value="Genomic_DNA"/>
</dbReference>
<gene>
    <name evidence="16 18" type="primary">murB</name>
    <name evidence="18" type="ORF">H9868_06485</name>
</gene>
<keyword evidence="6 16" id="KW-0132">Cell division</keyword>
<evidence type="ECO:0000256" key="4">
    <source>
        <dbReference type="ARBA" id="ARBA00004752"/>
    </source>
</evidence>
<dbReference type="InterPro" id="IPR011601">
    <property type="entry name" value="MurB_C"/>
</dbReference>
<sequence>MDIYMKLKEDLLHRCPSLEVREEEPMSRHTSFRIGGPARLMALPKSEEEAIAAVECAARLGIQPFFMGNGSNLLVADQGYEGFIVKAAGGLDALERVGETGIRAGSGVLLSRLAVFARENGLTGLEFAHGIPGTVGGAVTMNAGAYGGEMKDVVVSTRVLNADGTVEEVRGEAQDFSYRHSAFSDEKRLILSAEYALKLGDPAAIQAQMDELAQRRRFKQPLDVPSAGSTFKRPEGYYAAALIDECGLKGKKVGGAQVSIRHAGFVVNQGGATCADVLALVELVRETVLREAGVALELEVRTLGV</sequence>
<name>A0A9D1RU11_9FIRM</name>
<evidence type="ECO:0000256" key="10">
    <source>
        <dbReference type="ARBA" id="ARBA00022960"/>
    </source>
</evidence>
<evidence type="ECO:0000256" key="7">
    <source>
        <dbReference type="ARBA" id="ARBA00022630"/>
    </source>
</evidence>
<evidence type="ECO:0000256" key="9">
    <source>
        <dbReference type="ARBA" id="ARBA00022857"/>
    </source>
</evidence>
<dbReference type="Pfam" id="PF02873">
    <property type="entry name" value="MurB_C"/>
    <property type="match status" value="1"/>
</dbReference>
<reference evidence="18" key="1">
    <citation type="journal article" date="2021" name="PeerJ">
        <title>Extensive microbial diversity within the chicken gut microbiome revealed by metagenomics and culture.</title>
        <authorList>
            <person name="Gilroy R."/>
            <person name="Ravi A."/>
            <person name="Getino M."/>
            <person name="Pursley I."/>
            <person name="Horton D.L."/>
            <person name="Alikhan N.F."/>
            <person name="Baker D."/>
            <person name="Gharbi K."/>
            <person name="Hall N."/>
            <person name="Watson M."/>
            <person name="Adriaenssens E.M."/>
            <person name="Foster-Nyarko E."/>
            <person name="Jarju S."/>
            <person name="Secka A."/>
            <person name="Antonio M."/>
            <person name="Oren A."/>
            <person name="Chaudhuri R.R."/>
            <person name="La Ragione R."/>
            <person name="Hildebrand F."/>
            <person name="Pallen M.J."/>
        </authorList>
    </citation>
    <scope>NUCLEOTIDE SEQUENCE</scope>
    <source>
        <strain evidence="18">ChiGjej6B6-1540</strain>
    </source>
</reference>
<dbReference type="InterPro" id="IPR016169">
    <property type="entry name" value="FAD-bd_PCMH_sub2"/>
</dbReference>
<keyword evidence="7 16" id="KW-0285">Flavoprotein</keyword>
<dbReference type="InterPro" id="IPR016166">
    <property type="entry name" value="FAD-bd_PCMH"/>
</dbReference>
<keyword evidence="14 16" id="KW-0961">Cell wall biogenesis/degradation</keyword>
<dbReference type="GO" id="GO:0008360">
    <property type="term" value="P:regulation of cell shape"/>
    <property type="evidence" value="ECO:0007669"/>
    <property type="project" value="UniProtKB-KW"/>
</dbReference>
<evidence type="ECO:0000256" key="2">
    <source>
        <dbReference type="ARBA" id="ARBA00003921"/>
    </source>
</evidence>
<evidence type="ECO:0000256" key="16">
    <source>
        <dbReference type="HAMAP-Rule" id="MF_00037"/>
    </source>
</evidence>
<comment type="caution">
    <text evidence="18">The sequence shown here is derived from an EMBL/GenBank/DDBJ whole genome shotgun (WGS) entry which is preliminary data.</text>
</comment>